<dbReference type="InterPro" id="IPR050377">
    <property type="entry name" value="Radical_SAM_PqqE_MftC-like"/>
</dbReference>
<organism evidence="7 8">
    <name type="scientific">Helicobacter turcicus</name>
    <dbReference type="NCBI Taxonomy" id="2867412"/>
    <lineage>
        <taxon>Bacteria</taxon>
        <taxon>Pseudomonadati</taxon>
        <taxon>Campylobacterota</taxon>
        <taxon>Epsilonproteobacteria</taxon>
        <taxon>Campylobacterales</taxon>
        <taxon>Helicobacteraceae</taxon>
        <taxon>Helicobacter</taxon>
    </lineage>
</organism>
<evidence type="ECO:0000256" key="1">
    <source>
        <dbReference type="ARBA" id="ARBA00001966"/>
    </source>
</evidence>
<accession>A0ABS7JLC0</accession>
<dbReference type="EMBL" id="JAIGYQ010000002">
    <property type="protein sequence ID" value="MBX7490199.1"/>
    <property type="molecule type" value="Genomic_DNA"/>
</dbReference>
<dbReference type="InterPro" id="IPR007197">
    <property type="entry name" value="rSAM"/>
</dbReference>
<evidence type="ECO:0000259" key="6">
    <source>
        <dbReference type="PROSITE" id="PS51918"/>
    </source>
</evidence>
<keyword evidence="2" id="KW-0949">S-adenosyl-L-methionine</keyword>
<evidence type="ECO:0000256" key="4">
    <source>
        <dbReference type="ARBA" id="ARBA00023004"/>
    </source>
</evidence>
<dbReference type="Pfam" id="PF13186">
    <property type="entry name" value="SPASM"/>
    <property type="match status" value="1"/>
</dbReference>
<protein>
    <submittedName>
        <fullName evidence="7">Radical SAM protein</fullName>
    </submittedName>
</protein>
<dbReference type="Proteomes" id="UP000700059">
    <property type="component" value="Unassembled WGS sequence"/>
</dbReference>
<evidence type="ECO:0000313" key="8">
    <source>
        <dbReference type="Proteomes" id="UP000700059"/>
    </source>
</evidence>
<feature type="domain" description="Radical SAM core" evidence="6">
    <location>
        <begin position="113"/>
        <end position="341"/>
    </location>
</feature>
<dbReference type="InterPro" id="IPR023885">
    <property type="entry name" value="4Fe4S-binding_SPASM_dom"/>
</dbReference>
<evidence type="ECO:0000313" key="7">
    <source>
        <dbReference type="EMBL" id="MBX7490199.1"/>
    </source>
</evidence>
<dbReference type="RefSeq" id="WP_221561791.1">
    <property type="nucleotide sequence ID" value="NZ_JAIGYQ010000002.1"/>
</dbReference>
<evidence type="ECO:0000256" key="3">
    <source>
        <dbReference type="ARBA" id="ARBA00022723"/>
    </source>
</evidence>
<comment type="cofactor">
    <cofactor evidence="1">
        <name>[4Fe-4S] cluster</name>
        <dbReference type="ChEBI" id="CHEBI:49883"/>
    </cofactor>
</comment>
<keyword evidence="4" id="KW-0408">Iron</keyword>
<dbReference type="PANTHER" id="PTHR11228:SF7">
    <property type="entry name" value="PQQA PEPTIDE CYCLASE"/>
    <property type="match status" value="1"/>
</dbReference>
<dbReference type="Gene3D" id="3.20.20.70">
    <property type="entry name" value="Aldolase class I"/>
    <property type="match status" value="1"/>
</dbReference>
<dbReference type="SUPFAM" id="SSF102114">
    <property type="entry name" value="Radical SAM enzymes"/>
    <property type="match status" value="1"/>
</dbReference>
<keyword evidence="8" id="KW-1185">Reference proteome</keyword>
<dbReference type="Pfam" id="PF04055">
    <property type="entry name" value="Radical_SAM"/>
    <property type="match status" value="1"/>
</dbReference>
<dbReference type="PROSITE" id="PS51918">
    <property type="entry name" value="RADICAL_SAM"/>
    <property type="match status" value="1"/>
</dbReference>
<keyword evidence="5" id="KW-0411">Iron-sulfur</keyword>
<dbReference type="InterPro" id="IPR013785">
    <property type="entry name" value="Aldolase_TIM"/>
</dbReference>
<dbReference type="CDD" id="cd01335">
    <property type="entry name" value="Radical_SAM"/>
    <property type="match status" value="1"/>
</dbReference>
<name>A0ABS7JLC0_9HELI</name>
<comment type="caution">
    <text evidence="7">The sequence shown here is derived from an EMBL/GenBank/DDBJ whole genome shotgun (WGS) entry which is preliminary data.</text>
</comment>
<dbReference type="SFLD" id="SFLDS00029">
    <property type="entry name" value="Radical_SAM"/>
    <property type="match status" value="1"/>
</dbReference>
<gene>
    <name evidence="7" type="ORF">K4G57_01725</name>
</gene>
<proteinExistence type="predicted"/>
<dbReference type="SFLD" id="SFLDG01067">
    <property type="entry name" value="SPASM/twitch_domain_containing"/>
    <property type="match status" value="1"/>
</dbReference>
<dbReference type="PANTHER" id="PTHR11228">
    <property type="entry name" value="RADICAL SAM DOMAIN PROTEIN"/>
    <property type="match status" value="1"/>
</dbReference>
<evidence type="ECO:0000256" key="2">
    <source>
        <dbReference type="ARBA" id="ARBA00022691"/>
    </source>
</evidence>
<dbReference type="CDD" id="cd21109">
    <property type="entry name" value="SPASM"/>
    <property type="match status" value="1"/>
</dbReference>
<reference evidence="7 8" key="1">
    <citation type="submission" date="2021-08" db="EMBL/GenBank/DDBJ databases">
        <title>Helicobacter spp. isolated from feces of Anatolian Ground Squirrel (Spermophilus xanthoprymnus) in Turkey.</title>
        <authorList>
            <person name="Aydin F."/>
            <person name="Abay S."/>
            <person name="Kayman T."/>
            <person name="Karakaya E."/>
            <person name="Saticioglu I.B."/>
        </authorList>
    </citation>
    <scope>NUCLEOTIDE SEQUENCE [LARGE SCALE GENOMIC DNA]</scope>
    <source>
        <strain evidence="7 8">Faydin-H70</strain>
    </source>
</reference>
<sequence>MRGGGGILVAFNIDLVDYDFKSIQKVILAEQNSYFAFCNPYEKVKTSVFFKLVCLDNFPRYAVEYAYKNRIIDRQARNQMHSKWNLAYKTQFYEDRRLYNLSSQWNVVKDSFFEYPKTIWIALLNICNTNCLFCHWFGFSLSKTLRNDYFKTDKKIADAQVEKILQYAGKAKAKCIFSGPGEPLLDDRLESFVKRSKEYGVESVEIATNGVLLTPQKFLRLVEAGANSWEISVCFTKETYAQCEENFFESFKKRLIEITKLIESLKIPLFVRFAIIYEEHRMPEMLEFWNRITKLSNRISVSVDCYAESGQFVDSNHTEEIRIRQERHICSAPFANLYVFPSGDVGHCAHQRHYLGREDTKKFCIGNVYQQDLEEIWNGVAHKSFCQSHRKKDFTSQLTVLCDSCNAWWNELEG</sequence>
<evidence type="ECO:0000256" key="5">
    <source>
        <dbReference type="ARBA" id="ARBA00023014"/>
    </source>
</evidence>
<keyword evidence="3" id="KW-0479">Metal-binding</keyword>
<dbReference type="InterPro" id="IPR058240">
    <property type="entry name" value="rSAM_sf"/>
</dbReference>